<dbReference type="SUPFAM" id="SSF53756">
    <property type="entry name" value="UDP-Glycosyltransferase/glycogen phosphorylase"/>
    <property type="match status" value="1"/>
</dbReference>
<accession>A0A4P6Y9R0</accession>
<evidence type="ECO:0008006" key="3">
    <source>
        <dbReference type="Google" id="ProtNLM"/>
    </source>
</evidence>
<sequence>MKIALVLSTNVSHSPYIYNYIKIFEQIGIEFDIISWNKNNIAEKVAFSFDKYTDRKKSRIVRIKSYLEYICFVLNVLKKNNYDRIVLFTIPIGILLYPYLKMVLKKAYILDIRDYSIVLRFIPNFFIDLIIKHSFSVVISSPGFSTWLPFKYEYVISHNNNFYQEPNVKSISLRKNAKNEILTIGALRDYEANRIVIDSFKNNSYFSMKFVGEDIAYVPLVNYVNTNNIENVFFTGWYDKKDEVKYLKNVSLINIFMPNDINSKTLMSNRFYLAINNRIPVIVSADSTQAEYVQRFNLGVIVEQNDNIKSQVLRYIDNFDEDVFIQGTEEFLLEINLDQYRFNSLLLKFTAKNN</sequence>
<evidence type="ECO:0000313" key="1">
    <source>
        <dbReference type="EMBL" id="QBN19801.1"/>
    </source>
</evidence>
<dbReference type="OrthoDB" id="2052976at2"/>
<evidence type="ECO:0000313" key="2">
    <source>
        <dbReference type="Proteomes" id="UP000291124"/>
    </source>
</evidence>
<dbReference type="AlphaFoldDB" id="A0A4P6Y9R0"/>
<gene>
    <name evidence="1" type="ORF">E1750_13650</name>
</gene>
<protein>
    <recommendedName>
        <fullName evidence="3">Glycosyltransferase</fullName>
    </recommendedName>
</protein>
<proteinExistence type="predicted"/>
<dbReference type="Gene3D" id="3.40.50.2000">
    <property type="entry name" value="Glycogen Phosphorylase B"/>
    <property type="match status" value="1"/>
</dbReference>
<keyword evidence="2" id="KW-1185">Reference proteome</keyword>
<organism evidence="1 2">
    <name type="scientific">Flavobacterium nackdongense</name>
    <dbReference type="NCBI Taxonomy" id="2547394"/>
    <lineage>
        <taxon>Bacteria</taxon>
        <taxon>Pseudomonadati</taxon>
        <taxon>Bacteroidota</taxon>
        <taxon>Flavobacteriia</taxon>
        <taxon>Flavobacteriales</taxon>
        <taxon>Flavobacteriaceae</taxon>
        <taxon>Flavobacterium</taxon>
    </lineage>
</organism>
<dbReference type="Proteomes" id="UP000291124">
    <property type="component" value="Chromosome"/>
</dbReference>
<reference evidence="2" key="1">
    <citation type="submission" date="2019-03" db="EMBL/GenBank/DDBJ databases">
        <title>Flavobacterium sp.</title>
        <authorList>
            <person name="Kim H."/>
        </authorList>
    </citation>
    <scope>NUCLEOTIDE SEQUENCE [LARGE SCALE GENOMIC DNA]</scope>
    <source>
        <strain evidence="2">GS13</strain>
    </source>
</reference>
<dbReference type="EMBL" id="CP037933">
    <property type="protein sequence ID" value="QBN19801.1"/>
    <property type="molecule type" value="Genomic_DNA"/>
</dbReference>
<dbReference type="RefSeq" id="WP_133277317.1">
    <property type="nucleotide sequence ID" value="NZ_CP037933.1"/>
</dbReference>
<name>A0A4P6Y9R0_9FLAO</name>
<dbReference type="KEGG" id="fnk:E1750_13650"/>